<evidence type="ECO:0000256" key="2">
    <source>
        <dbReference type="SAM" id="MobiDB-lite"/>
    </source>
</evidence>
<feature type="region of interest" description="Disordered" evidence="2">
    <location>
        <begin position="197"/>
        <end position="223"/>
    </location>
</feature>
<accession>A0ABV4TXY8</accession>
<feature type="chain" id="PRO_5045454658" description="LTXXQ motif family protein" evidence="3">
    <location>
        <begin position="34"/>
        <end position="223"/>
    </location>
</feature>
<feature type="compositionally biased region" description="Gly residues" evidence="2">
    <location>
        <begin position="204"/>
        <end position="216"/>
    </location>
</feature>
<feature type="compositionally biased region" description="Low complexity" evidence="2">
    <location>
        <begin position="140"/>
        <end position="150"/>
    </location>
</feature>
<evidence type="ECO:0000313" key="5">
    <source>
        <dbReference type="Proteomes" id="UP001575181"/>
    </source>
</evidence>
<sequence length="223" mass="24772">MKNPKSVPAHRTSLRAVLIVLLTGALFVGSAAAQTGQSGGGAGGSGMNEELKKEIRQAQQRVQELRQRIGKIQQQALQNNPELQEQRQDLKGLLKEKMQAKGTTPDKDLDRMKEIRKKLSGNKDMPQGERQQLMQEFQKKAQGFQKAQKAAMKDPEVQEARKEFRDNLMTAMKEEEPKVDQLLQDLQQARKEFQQILSDRFSGQGTGMGSGQGMGSGPAKQGE</sequence>
<reference evidence="4 5" key="1">
    <citation type="submission" date="2024-08" db="EMBL/GenBank/DDBJ databases">
        <title>Whole-genome sequencing of halo(alkali)philic microorganisms from hypersaline lakes.</title>
        <authorList>
            <person name="Sorokin D.Y."/>
            <person name="Merkel A.Y."/>
            <person name="Messina E."/>
            <person name="Yakimov M."/>
        </authorList>
    </citation>
    <scope>NUCLEOTIDE SEQUENCE [LARGE SCALE GENOMIC DNA]</scope>
    <source>
        <strain evidence="4 5">Cl-TMA</strain>
    </source>
</reference>
<comment type="caution">
    <text evidence="4">The sequence shown here is derived from an EMBL/GenBank/DDBJ whole genome shotgun (WGS) entry which is preliminary data.</text>
</comment>
<keyword evidence="1" id="KW-0175">Coiled coil</keyword>
<evidence type="ECO:0008006" key="6">
    <source>
        <dbReference type="Google" id="ProtNLM"/>
    </source>
</evidence>
<feature type="region of interest" description="Disordered" evidence="2">
    <location>
        <begin position="140"/>
        <end position="159"/>
    </location>
</feature>
<proteinExistence type="predicted"/>
<keyword evidence="5" id="KW-1185">Reference proteome</keyword>
<name>A0ABV4TXY8_9GAMM</name>
<organism evidence="4 5">
    <name type="scientific">Thiohalorhabdus methylotrophus</name>
    <dbReference type="NCBI Taxonomy" id="3242694"/>
    <lineage>
        <taxon>Bacteria</taxon>
        <taxon>Pseudomonadati</taxon>
        <taxon>Pseudomonadota</taxon>
        <taxon>Gammaproteobacteria</taxon>
        <taxon>Thiohalorhabdales</taxon>
        <taxon>Thiohalorhabdaceae</taxon>
        <taxon>Thiohalorhabdus</taxon>
    </lineage>
</organism>
<evidence type="ECO:0000256" key="1">
    <source>
        <dbReference type="SAM" id="Coils"/>
    </source>
</evidence>
<keyword evidence="3" id="KW-0732">Signal</keyword>
<gene>
    <name evidence="4" type="ORF">ACERLL_14995</name>
</gene>
<dbReference type="Proteomes" id="UP001575181">
    <property type="component" value="Unassembled WGS sequence"/>
</dbReference>
<protein>
    <recommendedName>
        <fullName evidence="6">LTXXQ motif family protein</fullName>
    </recommendedName>
</protein>
<feature type="coiled-coil region" evidence="1">
    <location>
        <begin position="48"/>
        <end position="103"/>
    </location>
</feature>
<dbReference type="RefSeq" id="WP_373656911.1">
    <property type="nucleotide sequence ID" value="NZ_JBGUAW010000011.1"/>
</dbReference>
<evidence type="ECO:0000313" key="4">
    <source>
        <dbReference type="EMBL" id="MFA9462123.1"/>
    </source>
</evidence>
<dbReference type="EMBL" id="JBGUAW010000011">
    <property type="protein sequence ID" value="MFA9462123.1"/>
    <property type="molecule type" value="Genomic_DNA"/>
</dbReference>
<feature type="signal peptide" evidence="3">
    <location>
        <begin position="1"/>
        <end position="33"/>
    </location>
</feature>
<evidence type="ECO:0000256" key="3">
    <source>
        <dbReference type="SAM" id="SignalP"/>
    </source>
</evidence>